<keyword evidence="7" id="KW-1185">Reference proteome</keyword>
<dbReference type="SUPFAM" id="SSF53822">
    <property type="entry name" value="Periplasmic binding protein-like I"/>
    <property type="match status" value="1"/>
</dbReference>
<dbReference type="Proteomes" id="UP001152172">
    <property type="component" value="Unassembled WGS sequence"/>
</dbReference>
<evidence type="ECO:0000256" key="2">
    <source>
        <dbReference type="ARBA" id="ARBA00023125"/>
    </source>
</evidence>
<dbReference type="AlphaFoldDB" id="A0A9X3RAL3"/>
<dbReference type="EMBL" id="JAMKBI010000005">
    <property type="protein sequence ID" value="MCZ8533298.1"/>
    <property type="molecule type" value="Genomic_DNA"/>
</dbReference>
<comment type="caution">
    <text evidence="6">The sequence shown here is derived from an EMBL/GenBank/DDBJ whole genome shotgun (WGS) entry which is preliminary data.</text>
</comment>
<proteinExistence type="predicted"/>
<evidence type="ECO:0000259" key="4">
    <source>
        <dbReference type="PROSITE" id="PS50932"/>
    </source>
</evidence>
<dbReference type="InterPro" id="IPR028082">
    <property type="entry name" value="Peripla_BP_I"/>
</dbReference>
<dbReference type="PROSITE" id="PS50943">
    <property type="entry name" value="HTH_CROC1"/>
    <property type="match status" value="1"/>
</dbReference>
<feature type="domain" description="HTH cro/C1-type" evidence="5">
    <location>
        <begin position="3"/>
        <end position="47"/>
    </location>
</feature>
<keyword evidence="3" id="KW-0804">Transcription</keyword>
<evidence type="ECO:0000256" key="3">
    <source>
        <dbReference type="ARBA" id="ARBA00023163"/>
    </source>
</evidence>
<evidence type="ECO:0000256" key="1">
    <source>
        <dbReference type="ARBA" id="ARBA00023015"/>
    </source>
</evidence>
<dbReference type="RefSeq" id="WP_093494940.1">
    <property type="nucleotide sequence ID" value="NZ_CP189791.1"/>
</dbReference>
<dbReference type="PANTHER" id="PTHR30146">
    <property type="entry name" value="LACI-RELATED TRANSCRIPTIONAL REPRESSOR"/>
    <property type="match status" value="1"/>
</dbReference>
<sequence length="344" mass="38133">MTLTIRDIAQMAGVSRGTVSKVINNYDGVSEQTKRKVLEVIDKTNYQPTFSAKSLATKKSSLIGLIYAGKINVEFNHPFFNEVISSFQKTLGAMGYDIIIFSNEMFDKENVDYLARTRHFRLDGCLIIAGEEVEDAVSKLDESDVPCMGIDLELTGQNSSYVMTDNYKVSQLAVEYLYLNSVRDVGYIAGKESSEISNQRLEGFLQTMNQFGMPANPIWIKHGNFFESSGYEAMEEILQGESLPKAIIAASDMMALGAMRAIKDYGLRIPQDIQVIGCDDVEACRYMEPALTTIKQDKQKIGRLAAIKLNDLINGVTGLRPSLVDPELVLRNSSGVIGEASKER</sequence>
<dbReference type="InterPro" id="IPR046335">
    <property type="entry name" value="LacI/GalR-like_sensor"/>
</dbReference>
<dbReference type="GO" id="GO:0000976">
    <property type="term" value="F:transcription cis-regulatory region binding"/>
    <property type="evidence" value="ECO:0007669"/>
    <property type="project" value="TreeGrafter"/>
</dbReference>
<organism evidence="6 7">
    <name type="scientific">Psychrobacillus psychrodurans</name>
    <dbReference type="NCBI Taxonomy" id="126157"/>
    <lineage>
        <taxon>Bacteria</taxon>
        <taxon>Bacillati</taxon>
        <taxon>Bacillota</taxon>
        <taxon>Bacilli</taxon>
        <taxon>Bacillales</taxon>
        <taxon>Bacillaceae</taxon>
        <taxon>Psychrobacillus</taxon>
    </lineage>
</organism>
<reference evidence="6" key="1">
    <citation type="submission" date="2022-05" db="EMBL/GenBank/DDBJ databases">
        <authorList>
            <person name="Colautti A."/>
            <person name="Iacumin L."/>
        </authorList>
    </citation>
    <scope>NUCLEOTIDE SEQUENCE</scope>
    <source>
        <strain evidence="6">DSM 30747</strain>
    </source>
</reference>
<accession>A0A9X3RAL3</accession>
<dbReference type="CDD" id="cd01392">
    <property type="entry name" value="HTH_LacI"/>
    <property type="match status" value="1"/>
</dbReference>
<dbReference type="Gene3D" id="1.10.260.40">
    <property type="entry name" value="lambda repressor-like DNA-binding domains"/>
    <property type="match status" value="1"/>
</dbReference>
<protein>
    <submittedName>
        <fullName evidence="6">LacI family transcriptional regulator</fullName>
    </submittedName>
</protein>
<dbReference type="OrthoDB" id="9775106at2"/>
<keyword evidence="1" id="KW-0805">Transcription regulation</keyword>
<dbReference type="Pfam" id="PF00356">
    <property type="entry name" value="LacI"/>
    <property type="match status" value="1"/>
</dbReference>
<dbReference type="Pfam" id="PF13377">
    <property type="entry name" value="Peripla_BP_3"/>
    <property type="match status" value="1"/>
</dbReference>
<dbReference type="Gene3D" id="3.40.50.2300">
    <property type="match status" value="2"/>
</dbReference>
<dbReference type="SUPFAM" id="SSF47413">
    <property type="entry name" value="lambda repressor-like DNA-binding domains"/>
    <property type="match status" value="1"/>
</dbReference>
<evidence type="ECO:0000313" key="6">
    <source>
        <dbReference type="EMBL" id="MCZ8533298.1"/>
    </source>
</evidence>
<dbReference type="PROSITE" id="PS00356">
    <property type="entry name" value="HTH_LACI_1"/>
    <property type="match status" value="1"/>
</dbReference>
<dbReference type="CDD" id="cd06267">
    <property type="entry name" value="PBP1_LacI_sugar_binding-like"/>
    <property type="match status" value="1"/>
</dbReference>
<dbReference type="PANTHER" id="PTHR30146:SF109">
    <property type="entry name" value="HTH-TYPE TRANSCRIPTIONAL REGULATOR GALS"/>
    <property type="match status" value="1"/>
</dbReference>
<dbReference type="GO" id="GO:0003700">
    <property type="term" value="F:DNA-binding transcription factor activity"/>
    <property type="evidence" value="ECO:0007669"/>
    <property type="project" value="TreeGrafter"/>
</dbReference>
<dbReference type="SMART" id="SM00354">
    <property type="entry name" value="HTH_LACI"/>
    <property type="match status" value="1"/>
</dbReference>
<evidence type="ECO:0000259" key="5">
    <source>
        <dbReference type="PROSITE" id="PS50943"/>
    </source>
</evidence>
<dbReference type="InterPro" id="IPR000843">
    <property type="entry name" value="HTH_LacI"/>
</dbReference>
<dbReference type="InterPro" id="IPR001387">
    <property type="entry name" value="Cro/C1-type_HTH"/>
</dbReference>
<keyword evidence="2" id="KW-0238">DNA-binding</keyword>
<dbReference type="PRINTS" id="PR00036">
    <property type="entry name" value="HTHLACI"/>
</dbReference>
<name>A0A9X3RAL3_9BACI</name>
<dbReference type="PROSITE" id="PS50932">
    <property type="entry name" value="HTH_LACI_2"/>
    <property type="match status" value="1"/>
</dbReference>
<gene>
    <name evidence="6" type="ORF">M9R61_08110</name>
</gene>
<evidence type="ECO:0000313" key="7">
    <source>
        <dbReference type="Proteomes" id="UP001152172"/>
    </source>
</evidence>
<dbReference type="InterPro" id="IPR010982">
    <property type="entry name" value="Lambda_DNA-bd_dom_sf"/>
</dbReference>
<feature type="domain" description="HTH lacI-type" evidence="4">
    <location>
        <begin position="3"/>
        <end position="57"/>
    </location>
</feature>